<keyword evidence="1" id="KW-1133">Transmembrane helix</keyword>
<keyword evidence="3" id="KW-1185">Reference proteome</keyword>
<evidence type="ECO:0000256" key="1">
    <source>
        <dbReference type="SAM" id="Phobius"/>
    </source>
</evidence>
<reference evidence="3" key="1">
    <citation type="submission" date="2016-11" db="EMBL/GenBank/DDBJ databases">
        <authorList>
            <person name="Varghese N."/>
            <person name="Submissions S."/>
        </authorList>
    </citation>
    <scope>NUCLEOTIDE SEQUENCE [LARGE SCALE GENOMIC DNA]</scope>
    <source>
        <strain evidence="3">DSM 15285</strain>
    </source>
</reference>
<organism evidence="2 3">
    <name type="scientific">Tepidibacter thalassicus DSM 15285</name>
    <dbReference type="NCBI Taxonomy" id="1123350"/>
    <lineage>
        <taxon>Bacteria</taxon>
        <taxon>Bacillati</taxon>
        <taxon>Bacillota</taxon>
        <taxon>Clostridia</taxon>
        <taxon>Peptostreptococcales</taxon>
        <taxon>Peptostreptococcaceae</taxon>
        <taxon>Tepidibacter</taxon>
    </lineage>
</organism>
<gene>
    <name evidence="2" type="ORF">SAMN02744040_00128</name>
</gene>
<dbReference type="RefSeq" id="WP_072722937.1">
    <property type="nucleotide sequence ID" value="NZ_FQXH01000005.1"/>
</dbReference>
<name>A0A1M5NN21_9FIRM</name>
<feature type="transmembrane region" description="Helical" evidence="1">
    <location>
        <begin position="6"/>
        <end position="28"/>
    </location>
</feature>
<evidence type="ECO:0008006" key="4">
    <source>
        <dbReference type="Google" id="ProtNLM"/>
    </source>
</evidence>
<keyword evidence="1" id="KW-0472">Membrane</keyword>
<dbReference type="Proteomes" id="UP000242520">
    <property type="component" value="Unassembled WGS sequence"/>
</dbReference>
<accession>A0A1M5NN21</accession>
<evidence type="ECO:0000313" key="2">
    <source>
        <dbReference type="EMBL" id="SHG90910.1"/>
    </source>
</evidence>
<keyword evidence="1" id="KW-0812">Transmembrane</keyword>
<proteinExistence type="predicted"/>
<dbReference type="AlphaFoldDB" id="A0A1M5NN21"/>
<dbReference type="STRING" id="1123350.SAMN02744040_00128"/>
<dbReference type="OrthoDB" id="1957223at2"/>
<protein>
    <recommendedName>
        <fullName evidence="4">Bacteriophage holin of superfamily 6 (Holin_LLH)</fullName>
    </recommendedName>
</protein>
<sequence length="122" mass="14157">MAILNFLLENWDSVIVVIGFIALVVVLIKRGEMKILNNILYKLVTQAEREFGAGTGELKYAAVSDWIYERLPAILKFLFTSKDIDRMIESTLEMAKQKWESNENLKMYINNEEKILPEIKTE</sequence>
<dbReference type="EMBL" id="FQXH01000005">
    <property type="protein sequence ID" value="SHG90910.1"/>
    <property type="molecule type" value="Genomic_DNA"/>
</dbReference>
<evidence type="ECO:0000313" key="3">
    <source>
        <dbReference type="Proteomes" id="UP000242520"/>
    </source>
</evidence>